<feature type="transmembrane region" description="Helical" evidence="1">
    <location>
        <begin position="165"/>
        <end position="187"/>
    </location>
</feature>
<keyword evidence="1" id="KW-1133">Transmembrane helix</keyword>
<name>A0A074W3R5_AURM1</name>
<gene>
    <name evidence="2" type="ORF">M437DRAFT_72954</name>
</gene>
<dbReference type="STRING" id="1043003.A0A074W3R5"/>
<dbReference type="GeneID" id="63919316"/>
<feature type="transmembrane region" description="Helical" evidence="1">
    <location>
        <begin position="63"/>
        <end position="86"/>
    </location>
</feature>
<protein>
    <submittedName>
        <fullName evidence="2">Low affinity iron permease</fullName>
    </submittedName>
</protein>
<evidence type="ECO:0000313" key="2">
    <source>
        <dbReference type="EMBL" id="KEQ66149.1"/>
    </source>
</evidence>
<keyword evidence="3" id="KW-1185">Reference proteome</keyword>
<proteinExistence type="predicted"/>
<dbReference type="InterPro" id="IPR007251">
    <property type="entry name" value="Iron_permease_Fet4"/>
</dbReference>
<feature type="transmembrane region" description="Helical" evidence="1">
    <location>
        <begin position="276"/>
        <end position="298"/>
    </location>
</feature>
<dbReference type="Proteomes" id="UP000030672">
    <property type="component" value="Unassembled WGS sequence"/>
</dbReference>
<evidence type="ECO:0000256" key="1">
    <source>
        <dbReference type="SAM" id="Phobius"/>
    </source>
</evidence>
<dbReference type="GO" id="GO:0055085">
    <property type="term" value="P:transmembrane transport"/>
    <property type="evidence" value="ECO:0007669"/>
    <property type="project" value="InterPro"/>
</dbReference>
<organism evidence="2 3">
    <name type="scientific">Aureobasidium melanogenum (strain CBS 110374)</name>
    <name type="common">Aureobasidium pullulans var. melanogenum</name>
    <dbReference type="NCBI Taxonomy" id="1043003"/>
    <lineage>
        <taxon>Eukaryota</taxon>
        <taxon>Fungi</taxon>
        <taxon>Dikarya</taxon>
        <taxon>Ascomycota</taxon>
        <taxon>Pezizomycotina</taxon>
        <taxon>Dothideomycetes</taxon>
        <taxon>Dothideomycetidae</taxon>
        <taxon>Dothideales</taxon>
        <taxon>Saccotheciaceae</taxon>
        <taxon>Aureobasidium</taxon>
    </lineage>
</organism>
<keyword evidence="1" id="KW-0812">Transmembrane</keyword>
<dbReference type="EMBL" id="KL584826">
    <property type="protein sequence ID" value="KEQ66149.1"/>
    <property type="molecule type" value="Genomic_DNA"/>
</dbReference>
<feature type="transmembrane region" description="Helical" evidence="1">
    <location>
        <begin position="390"/>
        <end position="409"/>
    </location>
</feature>
<keyword evidence="1" id="KW-0472">Membrane</keyword>
<dbReference type="HOGENOM" id="CLU_028340_0_0_1"/>
<evidence type="ECO:0000313" key="3">
    <source>
        <dbReference type="Proteomes" id="UP000030672"/>
    </source>
</evidence>
<feature type="transmembrane region" description="Helical" evidence="1">
    <location>
        <begin position="199"/>
        <end position="220"/>
    </location>
</feature>
<dbReference type="Pfam" id="PF04120">
    <property type="entry name" value="Iron_permease"/>
    <property type="match status" value="1"/>
</dbReference>
<sequence length="469" mass="52888">MNRLMSFLSSFGARRELRVKATYISPKFFLSIQHSSEKASPLVQTDSASSTEKKLLDRWLDQVVSFSGSGIATFLILACLLTWALLGIRYSQISAWQVGISDVQSVLSLIFDALLVRQQLNSHNDALTVTLASAARTRAKSRSEVGSLPETELPSESRLARWCRYLVHCLGHVVTVGLFWIGIIIWLAFGHYCGWSNEWFFYINTGTAALLIFGLSFIAYNREQHNKYMQKCLGLIDLADEQLEYSLRTLTADDIDHEISVIPAPHITKLQRCIDFYADLVGTLSGIAILAFTLVLWAVLGPLMHFDASWWLLLGTYTGLVGMNDGCVLRNLCFDRSRLEDHLFQEQCATDQHLLRLAGLTNFTPEPSEEDVDHMSRISAGIGHVFSHEISVLLFLISIIIMIIAASILRWNELGQLICNVPPMIIESFFTLILITGIDTANQQRRRTIYRIYQTRLTLIWSCSVLSQT</sequence>
<feature type="transmembrane region" description="Helical" evidence="1">
    <location>
        <begin position="421"/>
        <end position="441"/>
    </location>
</feature>
<feature type="transmembrane region" description="Helical" evidence="1">
    <location>
        <begin position="310"/>
        <end position="329"/>
    </location>
</feature>
<reference evidence="2 3" key="1">
    <citation type="journal article" date="2014" name="BMC Genomics">
        <title>Genome sequencing of four Aureobasidium pullulans varieties: biotechnological potential, stress tolerance, and description of new species.</title>
        <authorList>
            <person name="Gostin Ar C."/>
            <person name="Ohm R.A."/>
            <person name="Kogej T."/>
            <person name="Sonjak S."/>
            <person name="Turk M."/>
            <person name="Zajc J."/>
            <person name="Zalar P."/>
            <person name="Grube M."/>
            <person name="Sun H."/>
            <person name="Han J."/>
            <person name="Sharma A."/>
            <person name="Chiniquy J."/>
            <person name="Ngan C.Y."/>
            <person name="Lipzen A."/>
            <person name="Barry K."/>
            <person name="Grigoriev I.V."/>
            <person name="Gunde-Cimerman N."/>
        </authorList>
    </citation>
    <scope>NUCLEOTIDE SEQUENCE [LARGE SCALE GENOMIC DNA]</scope>
    <source>
        <strain evidence="2 3">CBS 110374</strain>
    </source>
</reference>
<accession>A0A074W3R5</accession>
<dbReference type="RefSeq" id="XP_040883172.1">
    <property type="nucleotide sequence ID" value="XM_041025943.1"/>
</dbReference>
<dbReference type="AlphaFoldDB" id="A0A074W3R5"/>